<feature type="transmembrane region" description="Helical" evidence="10">
    <location>
        <begin position="139"/>
        <end position="167"/>
    </location>
</feature>
<feature type="transmembrane region" description="Helical" evidence="10">
    <location>
        <begin position="173"/>
        <end position="194"/>
    </location>
</feature>
<evidence type="ECO:0000256" key="4">
    <source>
        <dbReference type="ARBA" id="ARBA00022692"/>
    </source>
</evidence>
<feature type="transmembrane region" description="Helical" evidence="10">
    <location>
        <begin position="99"/>
        <end position="118"/>
    </location>
</feature>
<evidence type="ECO:0000256" key="7">
    <source>
        <dbReference type="ARBA" id="ARBA00023136"/>
    </source>
</evidence>
<keyword evidence="6" id="KW-0443">Lipid metabolism</keyword>
<dbReference type="EMBL" id="VSSQ01016755">
    <property type="protein sequence ID" value="MPM58422.1"/>
    <property type="molecule type" value="Genomic_DNA"/>
</dbReference>
<accession>A0A645AZ09</accession>
<dbReference type="AlphaFoldDB" id="A0A645AZ09"/>
<keyword evidence="1" id="KW-1003">Cell membrane</keyword>
<keyword evidence="4 10" id="KW-0812">Transmembrane</keyword>
<reference evidence="11" key="1">
    <citation type="submission" date="2019-08" db="EMBL/GenBank/DDBJ databases">
        <authorList>
            <person name="Kucharzyk K."/>
            <person name="Murdoch R.W."/>
            <person name="Higgins S."/>
            <person name="Loffler F."/>
        </authorList>
    </citation>
    <scope>NUCLEOTIDE SEQUENCE</scope>
</reference>
<keyword evidence="8" id="KW-0594">Phospholipid biosynthesis</keyword>
<keyword evidence="11" id="KW-0012">Acyltransferase</keyword>
<dbReference type="SMART" id="SM01207">
    <property type="entry name" value="G3P_acyltransf"/>
    <property type="match status" value="1"/>
</dbReference>
<dbReference type="GO" id="GO:0005886">
    <property type="term" value="C:plasma membrane"/>
    <property type="evidence" value="ECO:0007669"/>
    <property type="project" value="InterPro"/>
</dbReference>
<dbReference type="GO" id="GO:0043772">
    <property type="term" value="F:acyl-phosphate glycerol-3-phosphate acyltransferase activity"/>
    <property type="evidence" value="ECO:0007669"/>
    <property type="project" value="InterPro"/>
</dbReference>
<keyword evidence="5 10" id="KW-1133">Transmembrane helix</keyword>
<protein>
    <submittedName>
        <fullName evidence="11">Glycerol-3-phosphate acyltransferase</fullName>
        <ecNumber evidence="11">2.3.1.-</ecNumber>
    </submittedName>
</protein>
<sequence length="223" mass="23942">MIFFIQKGIMTWQGMALTPVTGVLAAVIGYMLGSISFAIIVAKKLEKMDIREYGSGNAGASNITRTVGLKAGAMVAIGDIIKGMAAGIIGWSLGGPVGAILGGGAAFVGHCFPVYFGFRGGKGVATAGGAVFTVDWRVAIFFLLCWLAICLTFRMMGLGAALGGWSYPLGAYIWHRGWTVFMVYCIFLALFLVYNHRSNISRMLKGTEPKATFKTHRKEEKYG</sequence>
<dbReference type="InterPro" id="IPR003811">
    <property type="entry name" value="G3P_acylTferase_PlsY"/>
</dbReference>
<feature type="transmembrane region" description="Helical" evidence="10">
    <location>
        <begin position="71"/>
        <end position="93"/>
    </location>
</feature>
<dbReference type="PANTHER" id="PTHR30309">
    <property type="entry name" value="INNER MEMBRANE PROTEIN YGIH"/>
    <property type="match status" value="1"/>
</dbReference>
<keyword evidence="9" id="KW-1208">Phospholipid metabolism</keyword>
<dbReference type="NCBIfam" id="TIGR00023">
    <property type="entry name" value="glycerol-3-phosphate 1-O-acyltransferase PlsY"/>
    <property type="match status" value="1"/>
</dbReference>
<comment type="caution">
    <text evidence="11">The sequence shown here is derived from an EMBL/GenBank/DDBJ whole genome shotgun (WGS) entry which is preliminary data.</text>
</comment>
<gene>
    <name evidence="11" type="primary">plsY_26</name>
    <name evidence="11" type="ORF">SDC9_105253</name>
</gene>
<keyword evidence="2" id="KW-0444">Lipid biosynthesis</keyword>
<evidence type="ECO:0000256" key="9">
    <source>
        <dbReference type="ARBA" id="ARBA00023264"/>
    </source>
</evidence>
<dbReference type="HAMAP" id="MF_01043">
    <property type="entry name" value="PlsY"/>
    <property type="match status" value="1"/>
</dbReference>
<evidence type="ECO:0000256" key="5">
    <source>
        <dbReference type="ARBA" id="ARBA00022989"/>
    </source>
</evidence>
<evidence type="ECO:0000313" key="11">
    <source>
        <dbReference type="EMBL" id="MPM58422.1"/>
    </source>
</evidence>
<evidence type="ECO:0000256" key="8">
    <source>
        <dbReference type="ARBA" id="ARBA00023209"/>
    </source>
</evidence>
<evidence type="ECO:0000256" key="3">
    <source>
        <dbReference type="ARBA" id="ARBA00022679"/>
    </source>
</evidence>
<dbReference type="EC" id="2.3.1.-" evidence="11"/>
<proteinExistence type="inferred from homology"/>
<dbReference type="Pfam" id="PF02660">
    <property type="entry name" value="G3P_acyltransf"/>
    <property type="match status" value="1"/>
</dbReference>
<keyword evidence="7 10" id="KW-0472">Membrane</keyword>
<evidence type="ECO:0000256" key="1">
    <source>
        <dbReference type="ARBA" id="ARBA00022475"/>
    </source>
</evidence>
<feature type="transmembrane region" description="Helical" evidence="10">
    <location>
        <begin position="20"/>
        <end position="42"/>
    </location>
</feature>
<organism evidence="11">
    <name type="scientific">bioreactor metagenome</name>
    <dbReference type="NCBI Taxonomy" id="1076179"/>
    <lineage>
        <taxon>unclassified sequences</taxon>
        <taxon>metagenomes</taxon>
        <taxon>ecological metagenomes</taxon>
    </lineage>
</organism>
<dbReference type="GO" id="GO:0008654">
    <property type="term" value="P:phospholipid biosynthetic process"/>
    <property type="evidence" value="ECO:0007669"/>
    <property type="project" value="UniProtKB-KW"/>
</dbReference>
<evidence type="ECO:0000256" key="10">
    <source>
        <dbReference type="SAM" id="Phobius"/>
    </source>
</evidence>
<name>A0A645AZ09_9ZZZZ</name>
<keyword evidence="3 11" id="KW-0808">Transferase</keyword>
<evidence type="ECO:0000256" key="6">
    <source>
        <dbReference type="ARBA" id="ARBA00023098"/>
    </source>
</evidence>
<evidence type="ECO:0000256" key="2">
    <source>
        <dbReference type="ARBA" id="ARBA00022516"/>
    </source>
</evidence>
<dbReference type="PANTHER" id="PTHR30309:SF0">
    <property type="entry name" value="GLYCEROL-3-PHOSPHATE ACYLTRANSFERASE-RELATED"/>
    <property type="match status" value="1"/>
</dbReference>